<keyword evidence="2" id="KW-1003">Cell membrane</keyword>
<evidence type="ECO:0000259" key="8">
    <source>
        <dbReference type="PROSITE" id="PS50262"/>
    </source>
</evidence>
<organism evidence="9 10">
    <name type="scientific">Actinia tenebrosa</name>
    <name type="common">Australian red waratah sea anemone</name>
    <dbReference type="NCBI Taxonomy" id="6105"/>
    <lineage>
        <taxon>Eukaryota</taxon>
        <taxon>Metazoa</taxon>
        <taxon>Cnidaria</taxon>
        <taxon>Anthozoa</taxon>
        <taxon>Hexacorallia</taxon>
        <taxon>Actiniaria</taxon>
        <taxon>Actiniidae</taxon>
        <taxon>Actinia</taxon>
    </lineage>
</organism>
<dbReference type="SUPFAM" id="SSF81321">
    <property type="entry name" value="Family A G protein-coupled receptor-like"/>
    <property type="match status" value="1"/>
</dbReference>
<sequence length="305" mass="34222">MDQPISLCFVPANNFSNSITSQDARNLLILEVINSVLAVPTAAANALVIVAILTTSSLRTPSYLLLSSLAISDLAVGLLGQPFFTFCIFSFRNGNAKAYCYARWISTVILALLASGTLLTAAAISVDRYLAIRIKTRYRSVVTVRRVRYILISVWLHSIFTLSCPFFMSPSTSCYVAASELVICMLIIMYCYTMSFKVLKIHCAQTHPQGDQQPNSTTQSNTIDVLKYRKLLKTLLLIMVGIFICYLPLASAFVIFTKPNPNRVVAWYLLSITTLNSLFNPVIYMTRMKDLRRVCFQMLRKIFRA</sequence>
<dbReference type="SMART" id="SM01381">
    <property type="entry name" value="7TM_GPCR_Srsx"/>
    <property type="match status" value="1"/>
</dbReference>
<dbReference type="Pfam" id="PF00001">
    <property type="entry name" value="7tm_1"/>
    <property type="match status" value="1"/>
</dbReference>
<feature type="transmembrane region" description="Helical" evidence="7">
    <location>
        <begin position="264"/>
        <end position="283"/>
    </location>
</feature>
<keyword evidence="6" id="KW-0297">G-protein coupled receptor</keyword>
<feature type="transmembrane region" description="Helical" evidence="7">
    <location>
        <begin position="235"/>
        <end position="258"/>
    </location>
</feature>
<feature type="transmembrane region" description="Helical" evidence="7">
    <location>
        <begin position="147"/>
        <end position="168"/>
    </location>
</feature>
<keyword evidence="6" id="KW-0675">Receptor</keyword>
<gene>
    <name evidence="10" type="primary">LOC116300924</name>
</gene>
<evidence type="ECO:0000256" key="3">
    <source>
        <dbReference type="ARBA" id="ARBA00022692"/>
    </source>
</evidence>
<dbReference type="InterPro" id="IPR017452">
    <property type="entry name" value="GPCR_Rhodpsn_7TM"/>
</dbReference>
<keyword evidence="3 6" id="KW-0812">Transmembrane</keyword>
<keyword evidence="9" id="KW-1185">Reference proteome</keyword>
<feature type="transmembrane region" description="Helical" evidence="7">
    <location>
        <begin position="65"/>
        <end position="91"/>
    </location>
</feature>
<name>A0A6P8IG75_ACTTE</name>
<dbReference type="GO" id="GO:0004930">
    <property type="term" value="F:G protein-coupled receptor activity"/>
    <property type="evidence" value="ECO:0007669"/>
    <property type="project" value="UniProtKB-KW"/>
</dbReference>
<dbReference type="PROSITE" id="PS50262">
    <property type="entry name" value="G_PROTEIN_RECEP_F1_2"/>
    <property type="match status" value="1"/>
</dbReference>
<dbReference type="Gene3D" id="1.20.1070.10">
    <property type="entry name" value="Rhodopsin 7-helix transmembrane proteins"/>
    <property type="match status" value="1"/>
</dbReference>
<dbReference type="KEGG" id="aten:116300924"/>
<evidence type="ECO:0000256" key="7">
    <source>
        <dbReference type="SAM" id="Phobius"/>
    </source>
</evidence>
<reference evidence="10" key="1">
    <citation type="submission" date="2025-08" db="UniProtKB">
        <authorList>
            <consortium name="RefSeq"/>
        </authorList>
    </citation>
    <scope>IDENTIFICATION</scope>
    <source>
        <tissue evidence="10">Tentacle</tissue>
    </source>
</reference>
<dbReference type="CDD" id="cd00637">
    <property type="entry name" value="7tm_classA_rhodopsin-like"/>
    <property type="match status" value="1"/>
</dbReference>
<evidence type="ECO:0000313" key="10">
    <source>
        <dbReference type="RefSeq" id="XP_031565752.1"/>
    </source>
</evidence>
<keyword evidence="6" id="KW-0807">Transducer</keyword>
<dbReference type="PANTHER" id="PTHR22750">
    <property type="entry name" value="G-PROTEIN COUPLED RECEPTOR"/>
    <property type="match status" value="1"/>
</dbReference>
<evidence type="ECO:0000256" key="5">
    <source>
        <dbReference type="ARBA" id="ARBA00023136"/>
    </source>
</evidence>
<evidence type="ECO:0000256" key="6">
    <source>
        <dbReference type="RuleBase" id="RU000688"/>
    </source>
</evidence>
<evidence type="ECO:0000256" key="4">
    <source>
        <dbReference type="ARBA" id="ARBA00022989"/>
    </source>
</evidence>
<feature type="transmembrane region" description="Helical" evidence="7">
    <location>
        <begin position="174"/>
        <end position="192"/>
    </location>
</feature>
<dbReference type="InterPro" id="IPR000276">
    <property type="entry name" value="GPCR_Rhodpsn"/>
</dbReference>
<evidence type="ECO:0000256" key="2">
    <source>
        <dbReference type="ARBA" id="ARBA00022475"/>
    </source>
</evidence>
<dbReference type="PROSITE" id="PS00237">
    <property type="entry name" value="G_PROTEIN_RECEP_F1_1"/>
    <property type="match status" value="1"/>
</dbReference>
<dbReference type="AlphaFoldDB" id="A0A6P8IG75"/>
<accession>A0A6P8IG75</accession>
<feature type="transmembrane region" description="Helical" evidence="7">
    <location>
        <begin position="32"/>
        <end position="53"/>
    </location>
</feature>
<dbReference type="FunCoup" id="A0A6P8IG75">
    <property type="interactions" value="454"/>
</dbReference>
<dbReference type="InParanoid" id="A0A6P8IG75"/>
<comment type="subcellular location">
    <subcellularLocation>
        <location evidence="1">Cell membrane</location>
        <topology evidence="1">Multi-pass membrane protein</topology>
    </subcellularLocation>
</comment>
<dbReference type="Proteomes" id="UP000515163">
    <property type="component" value="Unplaced"/>
</dbReference>
<keyword evidence="4 7" id="KW-1133">Transmembrane helix</keyword>
<proteinExistence type="inferred from homology"/>
<protein>
    <submittedName>
        <fullName evidence="10">Adenosine receptor A2b-like</fullName>
    </submittedName>
</protein>
<dbReference type="GeneID" id="116300924"/>
<dbReference type="RefSeq" id="XP_031565752.1">
    <property type="nucleotide sequence ID" value="XM_031709892.1"/>
</dbReference>
<feature type="domain" description="G-protein coupled receptors family 1 profile" evidence="8">
    <location>
        <begin position="44"/>
        <end position="284"/>
    </location>
</feature>
<feature type="transmembrane region" description="Helical" evidence="7">
    <location>
        <begin position="103"/>
        <end position="126"/>
    </location>
</feature>
<comment type="similarity">
    <text evidence="6">Belongs to the G-protein coupled receptor 1 family.</text>
</comment>
<dbReference type="GO" id="GO:0005886">
    <property type="term" value="C:plasma membrane"/>
    <property type="evidence" value="ECO:0007669"/>
    <property type="project" value="UniProtKB-SubCell"/>
</dbReference>
<evidence type="ECO:0000256" key="1">
    <source>
        <dbReference type="ARBA" id="ARBA00004651"/>
    </source>
</evidence>
<evidence type="ECO:0000313" key="9">
    <source>
        <dbReference type="Proteomes" id="UP000515163"/>
    </source>
</evidence>
<dbReference type="OrthoDB" id="10329382at2759"/>
<dbReference type="PRINTS" id="PR00237">
    <property type="entry name" value="GPCRRHODOPSN"/>
</dbReference>
<keyword evidence="5 7" id="KW-0472">Membrane</keyword>